<dbReference type="Gene3D" id="1.10.340.30">
    <property type="entry name" value="Hypothetical protein, domain 2"/>
    <property type="match status" value="1"/>
</dbReference>
<dbReference type="InterPro" id="IPR003651">
    <property type="entry name" value="Endonuclease3_FeS-loop_motif"/>
</dbReference>
<dbReference type="GO" id="GO:0019104">
    <property type="term" value="F:DNA N-glycosylase activity"/>
    <property type="evidence" value="ECO:0007669"/>
    <property type="project" value="UniProtKB-UniRule"/>
</dbReference>
<comment type="cofactor">
    <cofactor evidence="10">
        <name>[4Fe-4S] cluster</name>
        <dbReference type="ChEBI" id="CHEBI:49883"/>
    </cofactor>
    <text evidence="10">Binds 1 [4Fe-4S] cluster.</text>
</comment>
<dbReference type="HAMAP" id="MF_00942">
    <property type="entry name" value="Nth"/>
    <property type="match status" value="1"/>
</dbReference>
<keyword evidence="8 10" id="KW-0234">DNA repair</keyword>
<dbReference type="InterPro" id="IPR023170">
    <property type="entry name" value="HhH_base_excis_C"/>
</dbReference>
<dbReference type="Pfam" id="PF00633">
    <property type="entry name" value="HHH"/>
    <property type="match status" value="1"/>
</dbReference>
<evidence type="ECO:0000256" key="3">
    <source>
        <dbReference type="ARBA" id="ARBA00022723"/>
    </source>
</evidence>
<dbReference type="GO" id="GO:0051539">
    <property type="term" value="F:4 iron, 4 sulfur cluster binding"/>
    <property type="evidence" value="ECO:0007669"/>
    <property type="project" value="UniProtKB-UniRule"/>
</dbReference>
<name>A0A1C6HXX8_9FIRM</name>
<evidence type="ECO:0000313" key="12">
    <source>
        <dbReference type="EMBL" id="SCJ62646.1"/>
    </source>
</evidence>
<evidence type="ECO:0000256" key="8">
    <source>
        <dbReference type="ARBA" id="ARBA00023204"/>
    </source>
</evidence>
<keyword evidence="5 10" id="KW-0378">Hydrolase</keyword>
<dbReference type="InterPro" id="IPR003265">
    <property type="entry name" value="HhH-GPD_domain"/>
</dbReference>
<evidence type="ECO:0000256" key="5">
    <source>
        <dbReference type="ARBA" id="ARBA00022801"/>
    </source>
</evidence>
<dbReference type="GO" id="GO:0006285">
    <property type="term" value="P:base-excision repair, AP site formation"/>
    <property type="evidence" value="ECO:0007669"/>
    <property type="project" value="TreeGrafter"/>
</dbReference>
<feature type="binding site" evidence="10">
    <location>
        <position position="188"/>
    </location>
    <ligand>
        <name>[4Fe-4S] cluster</name>
        <dbReference type="ChEBI" id="CHEBI:49883"/>
    </ligand>
</feature>
<dbReference type="PANTHER" id="PTHR10359">
    <property type="entry name" value="A/G-SPECIFIC ADENINE GLYCOSYLASE/ENDONUCLEASE III"/>
    <property type="match status" value="1"/>
</dbReference>
<evidence type="ECO:0000256" key="10">
    <source>
        <dbReference type="HAMAP-Rule" id="MF_00942"/>
    </source>
</evidence>
<accession>A0A1C6HXX8</accession>
<dbReference type="InterPro" id="IPR004036">
    <property type="entry name" value="Endonuclease-III-like_CS2"/>
</dbReference>
<gene>
    <name evidence="12" type="primary">pdg</name>
    <name evidence="10" type="synonym">nth</name>
    <name evidence="12" type="ORF">SAMEA3545359_01123</name>
</gene>
<keyword evidence="12" id="KW-0255">Endonuclease</keyword>
<dbReference type="InterPro" id="IPR000445">
    <property type="entry name" value="HhH_motif"/>
</dbReference>
<keyword evidence="10" id="KW-0238">DNA-binding</keyword>
<dbReference type="NCBIfam" id="TIGR01083">
    <property type="entry name" value="nth"/>
    <property type="match status" value="1"/>
</dbReference>
<keyword evidence="4 10" id="KW-0227">DNA damage</keyword>
<dbReference type="InterPro" id="IPR011257">
    <property type="entry name" value="DNA_glycosylase"/>
</dbReference>
<evidence type="ECO:0000259" key="11">
    <source>
        <dbReference type="SMART" id="SM00478"/>
    </source>
</evidence>
<dbReference type="PIRSF" id="PIRSF001435">
    <property type="entry name" value="Nth"/>
    <property type="match status" value="1"/>
</dbReference>
<dbReference type="Pfam" id="PF10576">
    <property type="entry name" value="EndIII_4Fe-2S"/>
    <property type="match status" value="1"/>
</dbReference>
<keyword evidence="3 10" id="KW-0479">Metal-binding</keyword>
<keyword evidence="2 10" id="KW-0004">4Fe-4S</keyword>
<keyword evidence="10" id="KW-0456">Lyase</keyword>
<evidence type="ECO:0000256" key="4">
    <source>
        <dbReference type="ARBA" id="ARBA00022763"/>
    </source>
</evidence>
<dbReference type="AlphaFoldDB" id="A0A1C6HXX8"/>
<feature type="binding site" evidence="10">
    <location>
        <position position="195"/>
    </location>
    <ligand>
        <name>[4Fe-4S] cluster</name>
        <dbReference type="ChEBI" id="CHEBI:49883"/>
    </ligand>
</feature>
<dbReference type="EC" id="4.2.99.18" evidence="10"/>
<dbReference type="EMBL" id="FMHG01000001">
    <property type="protein sequence ID" value="SCJ62646.1"/>
    <property type="molecule type" value="Genomic_DNA"/>
</dbReference>
<dbReference type="PANTHER" id="PTHR10359:SF18">
    <property type="entry name" value="ENDONUCLEASE III"/>
    <property type="match status" value="1"/>
</dbReference>
<feature type="binding site" evidence="10">
    <location>
        <position position="204"/>
    </location>
    <ligand>
        <name>[4Fe-4S] cluster</name>
        <dbReference type="ChEBI" id="CHEBI:49883"/>
    </ligand>
</feature>
<organism evidence="12">
    <name type="scientific">uncultured Anaerotruncus sp</name>
    <dbReference type="NCBI Taxonomy" id="905011"/>
    <lineage>
        <taxon>Bacteria</taxon>
        <taxon>Bacillati</taxon>
        <taxon>Bacillota</taxon>
        <taxon>Clostridia</taxon>
        <taxon>Eubacteriales</taxon>
        <taxon>Oscillospiraceae</taxon>
        <taxon>Anaerotruncus</taxon>
        <taxon>environmental samples</taxon>
    </lineage>
</organism>
<reference evidence="12" key="1">
    <citation type="submission" date="2015-09" db="EMBL/GenBank/DDBJ databases">
        <authorList>
            <consortium name="Pathogen Informatics"/>
        </authorList>
    </citation>
    <scope>NUCLEOTIDE SEQUENCE</scope>
    <source>
        <strain evidence="12">2789STDY5834896</strain>
    </source>
</reference>
<proteinExistence type="inferred from homology"/>
<dbReference type="FunFam" id="1.10.340.30:FF:000001">
    <property type="entry name" value="Endonuclease III"/>
    <property type="match status" value="1"/>
</dbReference>
<dbReference type="SMART" id="SM00478">
    <property type="entry name" value="ENDO3c"/>
    <property type="match status" value="1"/>
</dbReference>
<dbReference type="GO" id="GO:0140078">
    <property type="term" value="F:class I DNA-(apurinic or apyrimidinic site) endonuclease activity"/>
    <property type="evidence" value="ECO:0007669"/>
    <property type="project" value="UniProtKB-EC"/>
</dbReference>
<dbReference type="PROSITE" id="PS01155">
    <property type="entry name" value="ENDONUCLEASE_III_2"/>
    <property type="match status" value="1"/>
</dbReference>
<dbReference type="GO" id="GO:0046872">
    <property type="term" value="F:metal ion binding"/>
    <property type="evidence" value="ECO:0007669"/>
    <property type="project" value="UniProtKB-KW"/>
</dbReference>
<evidence type="ECO:0000256" key="9">
    <source>
        <dbReference type="ARBA" id="ARBA00023295"/>
    </source>
</evidence>
<feature type="domain" description="HhH-GPD" evidence="11">
    <location>
        <begin position="39"/>
        <end position="186"/>
    </location>
</feature>
<dbReference type="CDD" id="cd00056">
    <property type="entry name" value="ENDO3c"/>
    <property type="match status" value="1"/>
</dbReference>
<evidence type="ECO:0000256" key="6">
    <source>
        <dbReference type="ARBA" id="ARBA00023004"/>
    </source>
</evidence>
<dbReference type="Pfam" id="PF00730">
    <property type="entry name" value="HhH-GPD"/>
    <property type="match status" value="1"/>
</dbReference>
<protein>
    <recommendedName>
        <fullName evidence="10">Endonuclease III</fullName>
        <ecNumber evidence="10">4.2.99.18</ecNumber>
    </recommendedName>
    <alternativeName>
        <fullName evidence="10">DNA-(apurinic or apyrimidinic site) lyase</fullName>
    </alternativeName>
</protein>
<evidence type="ECO:0000256" key="7">
    <source>
        <dbReference type="ARBA" id="ARBA00023014"/>
    </source>
</evidence>
<evidence type="ECO:0000256" key="2">
    <source>
        <dbReference type="ARBA" id="ARBA00022485"/>
    </source>
</evidence>
<dbReference type="InterPro" id="IPR005759">
    <property type="entry name" value="Nth"/>
</dbReference>
<keyword evidence="12" id="KW-0540">Nuclease</keyword>
<dbReference type="SUPFAM" id="SSF48150">
    <property type="entry name" value="DNA-glycosylase"/>
    <property type="match status" value="1"/>
</dbReference>
<dbReference type="Gene3D" id="1.10.1670.10">
    <property type="entry name" value="Helix-hairpin-Helix base-excision DNA repair enzymes (C-terminal)"/>
    <property type="match status" value="1"/>
</dbReference>
<keyword evidence="7 10" id="KW-0411">Iron-sulfur</keyword>
<keyword evidence="6 10" id="KW-0408">Iron</keyword>
<feature type="binding site" evidence="10">
    <location>
        <position position="198"/>
    </location>
    <ligand>
        <name>[4Fe-4S] cluster</name>
        <dbReference type="ChEBI" id="CHEBI:49883"/>
    </ligand>
</feature>
<comment type="function">
    <text evidence="10">DNA repair enzyme that has both DNA N-glycosylase activity and AP-lyase activity. The DNA N-glycosylase activity releases various damaged pyrimidines from DNA by cleaving the N-glycosidic bond, leaving an AP (apurinic/apyrimidinic) site. The AP-lyase activity cleaves the phosphodiester bond 3' to the AP site by a beta-elimination, leaving a 3'-terminal unsaturated sugar and a product with a terminal 5'-phosphate.</text>
</comment>
<sequence>MTKKQRALAIVQRLIEIYPMSECSLEYDEAYRLLIAVRLAAQCTDARVNTVTPILFQKFPTLQSLADATVDQVAEIVHPCGLYRSKAKDIVACCKMLVEQYDGKVPDTLEELLKLPGVGRKTANLIVGDVYGKPAVVTDTHCIRLCGRFGLTDSKVPVKVEMDLWKLLPPEESNDFCHRLVYFGRDRCTARSPQCEGCPLADLCKKVGVTAPKKAAGKKSTAKKTAAAVGR</sequence>
<comment type="catalytic activity">
    <reaction evidence="10">
        <text>2'-deoxyribonucleotide-(2'-deoxyribose 5'-phosphate)-2'-deoxyribonucleotide-DNA = a 3'-end 2'-deoxyribonucleotide-(2,3-dehydro-2,3-deoxyribose 5'-phosphate)-DNA + a 5'-end 5'-phospho-2'-deoxyribonucleoside-DNA + H(+)</text>
        <dbReference type="Rhea" id="RHEA:66592"/>
        <dbReference type="Rhea" id="RHEA-COMP:13180"/>
        <dbReference type="Rhea" id="RHEA-COMP:16897"/>
        <dbReference type="Rhea" id="RHEA-COMP:17067"/>
        <dbReference type="ChEBI" id="CHEBI:15378"/>
        <dbReference type="ChEBI" id="CHEBI:136412"/>
        <dbReference type="ChEBI" id="CHEBI:157695"/>
        <dbReference type="ChEBI" id="CHEBI:167181"/>
        <dbReference type="EC" id="4.2.99.18"/>
    </reaction>
</comment>
<keyword evidence="9 10" id="KW-0326">Glycosidase</keyword>
<dbReference type="GO" id="GO:0003677">
    <property type="term" value="F:DNA binding"/>
    <property type="evidence" value="ECO:0007669"/>
    <property type="project" value="UniProtKB-UniRule"/>
</dbReference>
<dbReference type="SMART" id="SM00525">
    <property type="entry name" value="FES"/>
    <property type="match status" value="1"/>
</dbReference>
<evidence type="ECO:0000256" key="1">
    <source>
        <dbReference type="ARBA" id="ARBA00008343"/>
    </source>
</evidence>
<comment type="similarity">
    <text evidence="1 10">Belongs to the Nth/MutY family.</text>
</comment>